<sequence length="299" mass="33774">MNKRKELLYYGAALLSMMFWSFSFVWVKIAYLAYKPITVVVFRLAISAVTLFLFAKVIGRLQQPSKKDFLWLLLMAFFEPFLYFMGESFGLLYISSTEAAVIIATIPLFSPILAWYFYKEKLSWMNSLGLIISFAGVALVVLNKTFGVSASPKGILLEFLAVFAAVGYATVLKHIATRYNALTIIAYQNFLGVLMFLPLWLATDLNDFINTPFHARAFQAIILLSVFASSLAFMFFTYSMRHIGINRTNTFVNAIPVFVAVFAYLILGDELSLQKMIGIAVVIAGLFMAQIKKRIWYSA</sequence>
<evidence type="ECO:0000313" key="8">
    <source>
        <dbReference type="EMBL" id="VAW20194.1"/>
    </source>
</evidence>
<dbReference type="PANTHER" id="PTHR32322">
    <property type="entry name" value="INNER MEMBRANE TRANSPORTER"/>
    <property type="match status" value="1"/>
</dbReference>
<evidence type="ECO:0000256" key="3">
    <source>
        <dbReference type="ARBA" id="ARBA00022692"/>
    </source>
</evidence>
<keyword evidence="2" id="KW-1003">Cell membrane</keyword>
<evidence type="ECO:0000256" key="1">
    <source>
        <dbReference type="ARBA" id="ARBA00004651"/>
    </source>
</evidence>
<dbReference type="PANTHER" id="PTHR32322:SF18">
    <property type="entry name" value="S-ADENOSYLMETHIONINE_S-ADENOSYLHOMOCYSTEINE TRANSPORTER"/>
    <property type="match status" value="1"/>
</dbReference>
<dbReference type="InterPro" id="IPR000620">
    <property type="entry name" value="EamA_dom"/>
</dbReference>
<feature type="domain" description="EamA" evidence="7">
    <location>
        <begin position="153"/>
        <end position="288"/>
    </location>
</feature>
<evidence type="ECO:0000259" key="7">
    <source>
        <dbReference type="Pfam" id="PF00892"/>
    </source>
</evidence>
<dbReference type="EMBL" id="UOEP01000114">
    <property type="protein sequence ID" value="VAW20194.1"/>
    <property type="molecule type" value="Genomic_DNA"/>
</dbReference>
<reference evidence="8" key="1">
    <citation type="submission" date="2018-06" db="EMBL/GenBank/DDBJ databases">
        <authorList>
            <person name="Zhirakovskaya E."/>
        </authorList>
    </citation>
    <scope>NUCLEOTIDE SEQUENCE</scope>
</reference>
<name>A0A3B0UIS0_9ZZZZ</name>
<dbReference type="Gene3D" id="1.10.3730.20">
    <property type="match status" value="1"/>
</dbReference>
<feature type="transmembrane region" description="Helical" evidence="6">
    <location>
        <begin position="213"/>
        <end position="238"/>
    </location>
</feature>
<feature type="domain" description="EamA" evidence="7">
    <location>
        <begin position="10"/>
        <end position="141"/>
    </location>
</feature>
<dbReference type="GO" id="GO:0005886">
    <property type="term" value="C:plasma membrane"/>
    <property type="evidence" value="ECO:0007669"/>
    <property type="project" value="UniProtKB-SubCell"/>
</dbReference>
<dbReference type="Pfam" id="PF00892">
    <property type="entry name" value="EamA"/>
    <property type="match status" value="2"/>
</dbReference>
<feature type="transmembrane region" description="Helical" evidence="6">
    <location>
        <begin position="273"/>
        <end position="291"/>
    </location>
</feature>
<proteinExistence type="predicted"/>
<dbReference type="InterPro" id="IPR050638">
    <property type="entry name" value="AA-Vitamin_Transporters"/>
</dbReference>
<organism evidence="8">
    <name type="scientific">hydrothermal vent metagenome</name>
    <dbReference type="NCBI Taxonomy" id="652676"/>
    <lineage>
        <taxon>unclassified sequences</taxon>
        <taxon>metagenomes</taxon>
        <taxon>ecological metagenomes</taxon>
    </lineage>
</organism>
<gene>
    <name evidence="8" type="ORF">MNBD_BACTEROID01-328</name>
</gene>
<evidence type="ECO:0000256" key="5">
    <source>
        <dbReference type="ARBA" id="ARBA00023136"/>
    </source>
</evidence>
<evidence type="ECO:0000256" key="6">
    <source>
        <dbReference type="SAM" id="Phobius"/>
    </source>
</evidence>
<protein>
    <submittedName>
        <fullName evidence="8">Permease of the drug/metabolite transporter (DMT) superfamily</fullName>
    </submittedName>
</protein>
<evidence type="ECO:0000256" key="4">
    <source>
        <dbReference type="ARBA" id="ARBA00022989"/>
    </source>
</evidence>
<feature type="transmembrane region" description="Helical" evidence="6">
    <location>
        <begin position="124"/>
        <end position="142"/>
    </location>
</feature>
<keyword evidence="4 6" id="KW-1133">Transmembrane helix</keyword>
<feature type="transmembrane region" description="Helical" evidence="6">
    <location>
        <begin position="37"/>
        <end position="57"/>
    </location>
</feature>
<feature type="transmembrane region" description="Helical" evidence="6">
    <location>
        <begin position="179"/>
        <end position="201"/>
    </location>
</feature>
<feature type="transmembrane region" description="Helical" evidence="6">
    <location>
        <begin position="154"/>
        <end position="172"/>
    </location>
</feature>
<feature type="transmembrane region" description="Helical" evidence="6">
    <location>
        <begin position="69"/>
        <end position="86"/>
    </location>
</feature>
<feature type="transmembrane region" description="Helical" evidence="6">
    <location>
        <begin position="250"/>
        <end position="267"/>
    </location>
</feature>
<feature type="transmembrane region" description="Helical" evidence="6">
    <location>
        <begin position="92"/>
        <end position="117"/>
    </location>
</feature>
<evidence type="ECO:0000256" key="2">
    <source>
        <dbReference type="ARBA" id="ARBA00022475"/>
    </source>
</evidence>
<keyword evidence="3 6" id="KW-0812">Transmembrane</keyword>
<dbReference type="AlphaFoldDB" id="A0A3B0UIS0"/>
<accession>A0A3B0UIS0</accession>
<dbReference type="InterPro" id="IPR037185">
    <property type="entry name" value="EmrE-like"/>
</dbReference>
<comment type="subcellular location">
    <subcellularLocation>
        <location evidence="1">Cell membrane</location>
        <topology evidence="1">Multi-pass membrane protein</topology>
    </subcellularLocation>
</comment>
<dbReference type="SUPFAM" id="SSF103481">
    <property type="entry name" value="Multidrug resistance efflux transporter EmrE"/>
    <property type="match status" value="2"/>
</dbReference>
<keyword evidence="5 6" id="KW-0472">Membrane</keyword>
<feature type="transmembrane region" description="Helical" evidence="6">
    <location>
        <begin position="7"/>
        <end position="31"/>
    </location>
</feature>